<evidence type="ECO:0008006" key="5">
    <source>
        <dbReference type="Google" id="ProtNLM"/>
    </source>
</evidence>
<feature type="compositionally biased region" description="Polar residues" evidence="1">
    <location>
        <begin position="30"/>
        <end position="47"/>
    </location>
</feature>
<sequence length="476" mass="53561">MANTRRSSQPAVSVNTNNNNEQPRPERANTDITNNSANSQTQLNSEYTRPPPNSDPNLDHAAQDIRNYDNRGYEFASPYGDQIYGYPYPPHMLYPQHYPADPRYPFPAPIPPQPQVFYPYAQYPEQYGQDGYYQPGYQVYPAQTHPTESQRPQSGPKPLPTVQNQVQEQEQEQEVGTSTPRPSYAINSSSLPFYPSQSQQPVPVQSTPPPKVPAPAPDPGETLPRAPTPPPENVTATSPPQSPTHLSGTLPFVANPPLPPHVTLAYPVHNNPPPLPNPSPSPNNGYRITNGQLHPSPPLSPGQKERSPFFQYLLEKNFKSSVGTGPNQIRFYLRIVQLISAVGAIILTSFSIKTLPTKQAPFGEPSPLYFIYFICALTIAIDLFQIIHFYYRKVHYHPKVIRLYYFVVDFIILLFWFCDLLTLMLRIICPIAAYNGWCEIYNSNLFFSFTSAICSLIIFVWDLVGTWKQGSVQIPS</sequence>
<feature type="compositionally biased region" description="Polar residues" evidence="1">
    <location>
        <begin position="1"/>
        <end position="22"/>
    </location>
</feature>
<gene>
    <name evidence="3" type="ORF">CONCODRAFT_80567</name>
</gene>
<reference evidence="3 4" key="1">
    <citation type="journal article" date="2015" name="Genome Biol. Evol.">
        <title>Phylogenomic analyses indicate that early fungi evolved digesting cell walls of algal ancestors of land plants.</title>
        <authorList>
            <person name="Chang Y."/>
            <person name="Wang S."/>
            <person name="Sekimoto S."/>
            <person name="Aerts A.L."/>
            <person name="Choi C."/>
            <person name="Clum A."/>
            <person name="LaButti K.M."/>
            <person name="Lindquist E.A."/>
            <person name="Yee Ngan C."/>
            <person name="Ohm R.A."/>
            <person name="Salamov A.A."/>
            <person name="Grigoriev I.V."/>
            <person name="Spatafora J.W."/>
            <person name="Berbee M.L."/>
        </authorList>
    </citation>
    <scope>NUCLEOTIDE SEQUENCE [LARGE SCALE GENOMIC DNA]</scope>
    <source>
        <strain evidence="3 4">NRRL 28638</strain>
    </source>
</reference>
<dbReference type="EMBL" id="KQ964757">
    <property type="protein sequence ID" value="KXN66182.1"/>
    <property type="molecule type" value="Genomic_DNA"/>
</dbReference>
<keyword evidence="2" id="KW-0812">Transmembrane</keyword>
<feature type="compositionally biased region" description="Pro residues" evidence="1">
    <location>
        <begin position="206"/>
        <end position="218"/>
    </location>
</feature>
<feature type="region of interest" description="Disordered" evidence="1">
    <location>
        <begin position="1"/>
        <end position="81"/>
    </location>
</feature>
<evidence type="ECO:0000313" key="3">
    <source>
        <dbReference type="EMBL" id="KXN66182.1"/>
    </source>
</evidence>
<keyword evidence="2" id="KW-0472">Membrane</keyword>
<feature type="compositionally biased region" description="Low complexity" evidence="1">
    <location>
        <begin position="195"/>
        <end position="205"/>
    </location>
</feature>
<feature type="transmembrane region" description="Helical" evidence="2">
    <location>
        <begin position="445"/>
        <end position="464"/>
    </location>
</feature>
<feature type="compositionally biased region" description="Polar residues" evidence="1">
    <location>
        <begin position="144"/>
        <end position="153"/>
    </location>
</feature>
<feature type="region of interest" description="Disordered" evidence="1">
    <location>
        <begin position="127"/>
        <end position="304"/>
    </location>
</feature>
<protein>
    <recommendedName>
        <fullName evidence="5">MARVEL domain-containing protein</fullName>
    </recommendedName>
</protein>
<feature type="compositionally biased region" description="Polar residues" evidence="1">
    <location>
        <begin position="176"/>
        <end position="191"/>
    </location>
</feature>
<feature type="transmembrane region" description="Helical" evidence="2">
    <location>
        <begin position="403"/>
        <end position="433"/>
    </location>
</feature>
<evidence type="ECO:0000256" key="1">
    <source>
        <dbReference type="SAM" id="MobiDB-lite"/>
    </source>
</evidence>
<keyword evidence="4" id="KW-1185">Reference proteome</keyword>
<dbReference type="OrthoDB" id="3253553at2759"/>
<evidence type="ECO:0000256" key="2">
    <source>
        <dbReference type="SAM" id="Phobius"/>
    </source>
</evidence>
<feature type="compositionally biased region" description="Pro residues" evidence="1">
    <location>
        <begin position="270"/>
        <end position="281"/>
    </location>
</feature>
<dbReference type="Proteomes" id="UP000070444">
    <property type="component" value="Unassembled WGS sequence"/>
</dbReference>
<organism evidence="3 4">
    <name type="scientific">Conidiobolus coronatus (strain ATCC 28846 / CBS 209.66 / NRRL 28638)</name>
    <name type="common">Delacroixia coronata</name>
    <dbReference type="NCBI Taxonomy" id="796925"/>
    <lineage>
        <taxon>Eukaryota</taxon>
        <taxon>Fungi</taxon>
        <taxon>Fungi incertae sedis</taxon>
        <taxon>Zoopagomycota</taxon>
        <taxon>Entomophthoromycotina</taxon>
        <taxon>Entomophthoromycetes</taxon>
        <taxon>Entomophthorales</taxon>
        <taxon>Ancylistaceae</taxon>
        <taxon>Conidiobolus</taxon>
    </lineage>
</organism>
<evidence type="ECO:0000313" key="4">
    <source>
        <dbReference type="Proteomes" id="UP000070444"/>
    </source>
</evidence>
<dbReference type="AlphaFoldDB" id="A0A137NTW6"/>
<name>A0A137NTW6_CONC2</name>
<keyword evidence="2" id="KW-1133">Transmembrane helix</keyword>
<feature type="compositionally biased region" description="Low complexity" evidence="1">
    <location>
        <begin position="127"/>
        <end position="143"/>
    </location>
</feature>
<accession>A0A137NTW6</accession>
<feature type="compositionally biased region" description="Polar residues" evidence="1">
    <location>
        <begin position="234"/>
        <end position="247"/>
    </location>
</feature>
<feature type="compositionally biased region" description="Basic and acidic residues" evidence="1">
    <location>
        <begin position="57"/>
        <end position="72"/>
    </location>
</feature>
<feature type="transmembrane region" description="Helical" evidence="2">
    <location>
        <begin position="370"/>
        <end position="391"/>
    </location>
</feature>
<dbReference type="STRING" id="796925.A0A137NTW6"/>
<proteinExistence type="predicted"/>
<feature type="transmembrane region" description="Helical" evidence="2">
    <location>
        <begin position="331"/>
        <end position="350"/>
    </location>
</feature>